<name>A0ACC0C3G8_CATRO</name>
<evidence type="ECO:0000313" key="2">
    <source>
        <dbReference type="Proteomes" id="UP001060085"/>
    </source>
</evidence>
<reference evidence="2" key="1">
    <citation type="journal article" date="2023" name="Nat. Plants">
        <title>Single-cell RNA sequencing provides a high-resolution roadmap for understanding the multicellular compartmentation of specialized metabolism.</title>
        <authorList>
            <person name="Sun S."/>
            <person name="Shen X."/>
            <person name="Li Y."/>
            <person name="Li Y."/>
            <person name="Wang S."/>
            <person name="Li R."/>
            <person name="Zhang H."/>
            <person name="Shen G."/>
            <person name="Guo B."/>
            <person name="Wei J."/>
            <person name="Xu J."/>
            <person name="St-Pierre B."/>
            <person name="Chen S."/>
            <person name="Sun C."/>
        </authorList>
    </citation>
    <scope>NUCLEOTIDE SEQUENCE [LARGE SCALE GENOMIC DNA]</scope>
</reference>
<comment type="caution">
    <text evidence="1">The sequence shown here is derived from an EMBL/GenBank/DDBJ whole genome shotgun (WGS) entry which is preliminary data.</text>
</comment>
<proteinExistence type="predicted"/>
<dbReference type="EMBL" id="CM044701">
    <property type="protein sequence ID" value="KAI5679486.1"/>
    <property type="molecule type" value="Genomic_DNA"/>
</dbReference>
<accession>A0ACC0C3G8</accession>
<organism evidence="1 2">
    <name type="scientific">Catharanthus roseus</name>
    <name type="common">Madagascar periwinkle</name>
    <name type="synonym">Vinca rosea</name>
    <dbReference type="NCBI Taxonomy" id="4058"/>
    <lineage>
        <taxon>Eukaryota</taxon>
        <taxon>Viridiplantae</taxon>
        <taxon>Streptophyta</taxon>
        <taxon>Embryophyta</taxon>
        <taxon>Tracheophyta</taxon>
        <taxon>Spermatophyta</taxon>
        <taxon>Magnoliopsida</taxon>
        <taxon>eudicotyledons</taxon>
        <taxon>Gunneridae</taxon>
        <taxon>Pentapetalae</taxon>
        <taxon>asterids</taxon>
        <taxon>lamiids</taxon>
        <taxon>Gentianales</taxon>
        <taxon>Apocynaceae</taxon>
        <taxon>Rauvolfioideae</taxon>
        <taxon>Vinceae</taxon>
        <taxon>Catharanthinae</taxon>
        <taxon>Catharanthus</taxon>
    </lineage>
</organism>
<sequence>MNHPELYETSTCTLTNEDIAQILSATDENTLMADDNNINNDIGDYHQKQARKKKSRTSKHTPTTFLIAQASDFRALVQQLTGCQSASSYKGTINLKFGAQEHDDGGDELMTTSDIDKVSAISMLQFNLYDQKTRRNNYDHQPLQQVQQLLGHEEQESSGSVGEVFVSTCNGSSGPYSTTTTTTVVVDDLVDMGNVFSNMQQDYSLDNYFGDYSSEIVADEPICDDGYGSVDEAILFCGYIN</sequence>
<evidence type="ECO:0000313" key="1">
    <source>
        <dbReference type="EMBL" id="KAI5679486.1"/>
    </source>
</evidence>
<gene>
    <name evidence="1" type="ORF">M9H77_00713</name>
</gene>
<keyword evidence="2" id="KW-1185">Reference proteome</keyword>
<protein>
    <submittedName>
        <fullName evidence="1">Uncharacterized protein</fullName>
    </submittedName>
</protein>
<dbReference type="Proteomes" id="UP001060085">
    <property type="component" value="Linkage Group LG01"/>
</dbReference>